<dbReference type="AlphaFoldDB" id="A0A930YGY7"/>
<dbReference type="Proteomes" id="UP000660668">
    <property type="component" value="Unassembled WGS sequence"/>
</dbReference>
<sequence length="680" mass="71925">MPQLFEAQALSRHLDFAARELHAQGEGFYTIGSAGHESNAAVALALRPDDPALLHYRSGGFYCARASQVDGIDPVRDVVHGLTGSRKEPISHGRHKVFGHPRLHVIPQTSTIASHLPRAVGLAFGIHRAQRIGVTTPWPDDAVVVASLGDASINHSTAVGAFNAAGHAVHQKLPLPLLVVCEDNGWGISVPSPPGWVEEALSTRPGFEYVAADGADAPAALRAATEAAEWVRSSRSPVFLHLRTVRFLGHAGSDAELGYRRERDVQADYARDPLLGAARALVDAGWSPGAVLARYDAARQRVAGAVRDAVPADRLGSAEEVMRPLERRTRATSIAAAADRKDSFPRGLPEENGPLTLAQSVNAALTDVLAACPEAIVLGEDVGTKGGVYGVTLGLQKTFGSTRVFDTPLDEQTILGLALGTSLAGLLPIAEIQYLAYLHNAEDQLRGEAATIQFFSDSQYSNGMVVRIASLASLKGFGGHFHNDNAIGVLRDIPGIVVACPSSAAEAPELLRTLAGMAAGEGRVGVLLEPTAMYHDKDHSAPYPPPERWRPGKSDRETGRLHWGGREVLVVTFGNGVSMAKRAAERAGVAATVFDLRWLVPLPVLHLLSVVAAFPKILVVDETRRSGGVSEGVVTALVEGGYTGAIRRVTAEDSFVPLGPAAAHVVLTEDDVVAALSSFA</sequence>
<dbReference type="GO" id="GO:0004591">
    <property type="term" value="F:oxoglutarate dehydrogenase (succinyl-transferring) activity"/>
    <property type="evidence" value="ECO:0007669"/>
    <property type="project" value="UniProtKB-EC"/>
</dbReference>
<gene>
    <name evidence="8" type="ORF">ISU10_01945</name>
</gene>
<comment type="caution">
    <text evidence="8">The sequence shown here is derived from an EMBL/GenBank/DDBJ whole genome shotgun (WGS) entry which is preliminary data.</text>
</comment>
<comment type="catalytic activity">
    <reaction evidence="5">
        <text>N(6)-[(R)-lipoyl]-L-lysyl-[protein] + 2-oxoglutarate + H(+) = N(6)-[(R)-S(8)-succinyldihydrolipoyl]-L-lysyl-[protein] + CO2</text>
        <dbReference type="Rhea" id="RHEA:12188"/>
        <dbReference type="Rhea" id="RHEA-COMP:10474"/>
        <dbReference type="Rhea" id="RHEA-COMP:20092"/>
        <dbReference type="ChEBI" id="CHEBI:15378"/>
        <dbReference type="ChEBI" id="CHEBI:16526"/>
        <dbReference type="ChEBI" id="CHEBI:16810"/>
        <dbReference type="ChEBI" id="CHEBI:83099"/>
        <dbReference type="ChEBI" id="CHEBI:83120"/>
        <dbReference type="EC" id="1.2.4.2"/>
    </reaction>
</comment>
<dbReference type="InterPro" id="IPR029061">
    <property type="entry name" value="THDP-binding"/>
</dbReference>
<keyword evidence="3" id="KW-0560">Oxidoreductase</keyword>
<keyword evidence="4" id="KW-0786">Thiamine pyrophosphate</keyword>
<name>A0A930YGY7_9ACTN</name>
<dbReference type="Pfam" id="PF00676">
    <property type="entry name" value="E1_dh"/>
    <property type="match status" value="1"/>
</dbReference>
<dbReference type="Pfam" id="PF02780">
    <property type="entry name" value="Transketolase_C"/>
    <property type="match status" value="1"/>
</dbReference>
<evidence type="ECO:0000259" key="7">
    <source>
        <dbReference type="SMART" id="SM00861"/>
    </source>
</evidence>
<dbReference type="Pfam" id="PF02779">
    <property type="entry name" value="Transket_pyr"/>
    <property type="match status" value="1"/>
</dbReference>
<dbReference type="SUPFAM" id="SSF52922">
    <property type="entry name" value="TK C-terminal domain-like"/>
    <property type="match status" value="1"/>
</dbReference>
<comment type="cofactor">
    <cofactor evidence="1">
        <name>thiamine diphosphate</name>
        <dbReference type="ChEBI" id="CHEBI:58937"/>
    </cofactor>
</comment>
<keyword evidence="9" id="KW-1185">Reference proteome</keyword>
<dbReference type="InterPro" id="IPR033248">
    <property type="entry name" value="Transketolase_C"/>
</dbReference>
<evidence type="ECO:0000256" key="2">
    <source>
        <dbReference type="ARBA" id="ARBA00022532"/>
    </source>
</evidence>
<proteinExistence type="predicted"/>
<dbReference type="Gene3D" id="3.40.50.970">
    <property type="match status" value="2"/>
</dbReference>
<evidence type="ECO:0000256" key="3">
    <source>
        <dbReference type="ARBA" id="ARBA00023002"/>
    </source>
</evidence>
<keyword evidence="2" id="KW-0816">Tricarboxylic acid cycle</keyword>
<feature type="compositionally biased region" description="Basic and acidic residues" evidence="6">
    <location>
        <begin position="547"/>
        <end position="557"/>
    </location>
</feature>
<dbReference type="PANTHER" id="PTHR42980">
    <property type="entry name" value="2-OXOISOVALERATE DEHYDROGENASE SUBUNIT BETA-RELATED"/>
    <property type="match status" value="1"/>
</dbReference>
<evidence type="ECO:0000313" key="8">
    <source>
        <dbReference type="EMBL" id="MBF4766527.1"/>
    </source>
</evidence>
<organism evidence="8 9">
    <name type="scientific">Nocardioides agariphilus</name>
    <dbReference type="NCBI Taxonomy" id="433664"/>
    <lineage>
        <taxon>Bacteria</taxon>
        <taxon>Bacillati</taxon>
        <taxon>Actinomycetota</taxon>
        <taxon>Actinomycetes</taxon>
        <taxon>Propionibacteriales</taxon>
        <taxon>Nocardioidaceae</taxon>
        <taxon>Nocardioides</taxon>
    </lineage>
</organism>
<evidence type="ECO:0000256" key="6">
    <source>
        <dbReference type="SAM" id="MobiDB-lite"/>
    </source>
</evidence>
<evidence type="ECO:0000256" key="4">
    <source>
        <dbReference type="ARBA" id="ARBA00023052"/>
    </source>
</evidence>
<evidence type="ECO:0000256" key="5">
    <source>
        <dbReference type="ARBA" id="ARBA00051911"/>
    </source>
</evidence>
<dbReference type="Gene3D" id="3.40.50.920">
    <property type="match status" value="1"/>
</dbReference>
<dbReference type="EMBL" id="JADKPO010000001">
    <property type="protein sequence ID" value="MBF4766527.1"/>
    <property type="molecule type" value="Genomic_DNA"/>
</dbReference>
<evidence type="ECO:0000256" key="1">
    <source>
        <dbReference type="ARBA" id="ARBA00001964"/>
    </source>
</evidence>
<dbReference type="GO" id="GO:0009083">
    <property type="term" value="P:branched-chain amino acid catabolic process"/>
    <property type="evidence" value="ECO:0007669"/>
    <property type="project" value="TreeGrafter"/>
</dbReference>
<protein>
    <submittedName>
        <fullName evidence="8">MFS transporter</fullName>
    </submittedName>
</protein>
<feature type="region of interest" description="Disordered" evidence="6">
    <location>
        <begin position="537"/>
        <end position="557"/>
    </location>
</feature>
<dbReference type="PANTHER" id="PTHR42980:SF1">
    <property type="entry name" value="2-OXOISOVALERATE DEHYDROGENASE SUBUNIT BETA, MITOCHONDRIAL"/>
    <property type="match status" value="1"/>
</dbReference>
<evidence type="ECO:0000313" key="9">
    <source>
        <dbReference type="Proteomes" id="UP000660668"/>
    </source>
</evidence>
<dbReference type="GO" id="GO:0000287">
    <property type="term" value="F:magnesium ion binding"/>
    <property type="evidence" value="ECO:0007669"/>
    <property type="project" value="UniProtKB-ARBA"/>
</dbReference>
<feature type="domain" description="Transketolase-like pyrimidine-binding" evidence="7">
    <location>
        <begin position="355"/>
        <end position="536"/>
    </location>
</feature>
<dbReference type="GO" id="GO:0006099">
    <property type="term" value="P:tricarboxylic acid cycle"/>
    <property type="evidence" value="ECO:0007669"/>
    <property type="project" value="UniProtKB-KW"/>
</dbReference>
<dbReference type="SUPFAM" id="SSF52518">
    <property type="entry name" value="Thiamin diphosphate-binding fold (THDP-binding)"/>
    <property type="match status" value="2"/>
</dbReference>
<dbReference type="InterPro" id="IPR001017">
    <property type="entry name" value="DH_E1"/>
</dbReference>
<dbReference type="InterPro" id="IPR009014">
    <property type="entry name" value="Transketo_C/PFOR_II"/>
</dbReference>
<dbReference type="InterPro" id="IPR005475">
    <property type="entry name" value="Transketolase-like_Pyr-bd"/>
</dbReference>
<dbReference type="SMART" id="SM00861">
    <property type="entry name" value="Transket_pyr"/>
    <property type="match status" value="1"/>
</dbReference>
<reference evidence="8" key="1">
    <citation type="submission" date="2020-11" db="EMBL/GenBank/DDBJ databases">
        <title>Nocardioides cynanchi sp. nov., isolated from soil of rhizosphere of Cynanchum wilfordii.</title>
        <authorList>
            <person name="Lee J.-S."/>
            <person name="Suh M.K."/>
            <person name="Kim J.-S."/>
        </authorList>
    </citation>
    <scope>NUCLEOTIDE SEQUENCE</scope>
    <source>
        <strain evidence="8">KCTC 19276</strain>
    </source>
</reference>
<accession>A0A930YGY7</accession>
<dbReference type="GO" id="GO:0007584">
    <property type="term" value="P:response to nutrient"/>
    <property type="evidence" value="ECO:0007669"/>
    <property type="project" value="TreeGrafter"/>
</dbReference>